<sequence>MTQEHIALSLEETRLTVDELSVSCTVSREWIVQHVQAGVLLADPSPDPSGWGFSGRDLLRVRRLYALERDFDANPELAGLVADLFDELERLRGRLRRAGLPVD</sequence>
<evidence type="ECO:0000313" key="2">
    <source>
        <dbReference type="Proteomes" id="UP000824988"/>
    </source>
</evidence>
<evidence type="ECO:0000313" key="1">
    <source>
        <dbReference type="EMBL" id="BBL70071.1"/>
    </source>
</evidence>
<keyword evidence="2" id="KW-1185">Reference proteome</keyword>
<organism evidence="1 2">
    <name type="scientific">Methylogaea oryzae</name>
    <dbReference type="NCBI Taxonomy" id="1295382"/>
    <lineage>
        <taxon>Bacteria</taxon>
        <taxon>Pseudomonadati</taxon>
        <taxon>Pseudomonadota</taxon>
        <taxon>Gammaproteobacteria</taxon>
        <taxon>Methylococcales</taxon>
        <taxon>Methylococcaceae</taxon>
        <taxon>Methylogaea</taxon>
    </lineage>
</organism>
<dbReference type="Pfam" id="PF13591">
    <property type="entry name" value="MerR_2"/>
    <property type="match status" value="1"/>
</dbReference>
<evidence type="ECO:0008006" key="3">
    <source>
        <dbReference type="Google" id="ProtNLM"/>
    </source>
</evidence>
<dbReference type="RefSeq" id="WP_221048205.1">
    <property type="nucleotide sequence ID" value="NZ_AP019782.1"/>
</dbReference>
<gene>
    <name evidence="1" type="ORF">MoryE10_06770</name>
</gene>
<dbReference type="KEGG" id="moz:MoryE10_06770"/>
<proteinExistence type="predicted"/>
<name>A0A8D4VM19_9GAMM</name>
<accession>A0A8D4VM19</accession>
<dbReference type="EMBL" id="AP019782">
    <property type="protein sequence ID" value="BBL70071.1"/>
    <property type="molecule type" value="Genomic_DNA"/>
</dbReference>
<dbReference type="AlphaFoldDB" id="A0A8D4VM19"/>
<dbReference type="Proteomes" id="UP000824988">
    <property type="component" value="Chromosome"/>
</dbReference>
<protein>
    <recommendedName>
        <fullName evidence="3">MerR family transcriptional regulator</fullName>
    </recommendedName>
</protein>
<reference evidence="1" key="1">
    <citation type="submission" date="2019-06" db="EMBL/GenBank/DDBJ databases">
        <title>Complete genome sequence of Methylogaea oryzae strain JCM16910.</title>
        <authorList>
            <person name="Asakawa S."/>
        </authorList>
    </citation>
    <scope>NUCLEOTIDE SEQUENCE</scope>
    <source>
        <strain evidence="1">E10</strain>
    </source>
</reference>